<dbReference type="CDD" id="cd05009">
    <property type="entry name" value="SIS_GlmS_GlmD_2"/>
    <property type="match status" value="1"/>
</dbReference>
<feature type="domain" description="SIS" evidence="11">
    <location>
        <begin position="451"/>
        <end position="593"/>
    </location>
</feature>
<reference evidence="12 13" key="1">
    <citation type="submission" date="2015-02" db="EMBL/GenBank/DDBJ databases">
        <title>Genome Sequencing of Rickettsiales.</title>
        <authorList>
            <person name="Daugherty S.C."/>
            <person name="Su Q."/>
            <person name="Abolude K."/>
            <person name="Beier-Sexton M."/>
            <person name="Carlyon J.A."/>
            <person name="Carter R."/>
            <person name="Day N.P."/>
            <person name="Dumler S.J."/>
            <person name="Dyachenko V."/>
            <person name="Godinez A."/>
            <person name="Kurtti T.J."/>
            <person name="Lichay M."/>
            <person name="Mullins K.E."/>
            <person name="Ott S."/>
            <person name="Pappas-Brown V."/>
            <person name="Paris D.H."/>
            <person name="Patel P."/>
            <person name="Richards A.L."/>
            <person name="Sadzewicz L."/>
            <person name="Sears K."/>
            <person name="Seidman D."/>
            <person name="Sengamalay N."/>
            <person name="Stenos J."/>
            <person name="Tallon L.J."/>
            <person name="Vincent G."/>
            <person name="Fraser C.M."/>
            <person name="Munderloh U."/>
            <person name="Dunning-Hotopp J.C."/>
        </authorList>
    </citation>
    <scope>NUCLEOTIDE SEQUENCE [LARGE SCALE GENOMIC DNA]</scope>
    <source>
        <strain evidence="12 13">RAC413</strain>
    </source>
</reference>
<evidence type="ECO:0000256" key="7">
    <source>
        <dbReference type="ARBA" id="ARBA00022679"/>
    </source>
</evidence>
<dbReference type="AlphaFoldDB" id="A0A0F3NP21"/>
<dbReference type="CDD" id="cd05008">
    <property type="entry name" value="SIS_GlmS_GlmD_1"/>
    <property type="match status" value="1"/>
</dbReference>
<dbReference type="NCBIfam" id="TIGR01135">
    <property type="entry name" value="glmS"/>
    <property type="match status" value="1"/>
</dbReference>
<dbReference type="PATRIC" id="fig|1359163.3.peg.881"/>
<dbReference type="RefSeq" id="WP_045809207.1">
    <property type="nucleotide sequence ID" value="NZ_LANX01000001.1"/>
</dbReference>
<proteinExistence type="predicted"/>
<dbReference type="SUPFAM" id="SSF56235">
    <property type="entry name" value="N-terminal nucleophile aminohydrolases (Ntn hydrolases)"/>
    <property type="match status" value="1"/>
</dbReference>
<evidence type="ECO:0000313" key="13">
    <source>
        <dbReference type="Proteomes" id="UP000033562"/>
    </source>
</evidence>
<keyword evidence="8" id="KW-0677">Repeat</keyword>
<keyword evidence="13" id="KW-1185">Reference proteome</keyword>
<dbReference type="GO" id="GO:0005829">
    <property type="term" value="C:cytosol"/>
    <property type="evidence" value="ECO:0007669"/>
    <property type="project" value="TreeGrafter"/>
</dbReference>
<sequence length="603" mass="66756">MCGVFGIVSKYPVVQLLLHGLSKLEYRGYDSCGVAILSNGIQVKKSSKKVTHLSSIIKSDHTFTSTVGIAHTRWATHGVPTINNAHPICVDKVAVAHNGTIENYIEIKAQLEAQTLVFSTKTDTEVIPHLIQLNLKLGLSPREAVNQAIKKLKGKFSIIVLFTDYNNLLIAAKNGLPLILGYGVNTNFVSSDAHALTQHVQKITYLEDNDIAEIYFNNIKIYNNNTKVYRNIFTNNFLISETIKGKYPYFMLKEIHEQPKVTHNTINQFFDNKNSISVFNDIDYLKNIDSIIIIGCGSSYFAGLIAKYWIENVTNIRVYLDIASEFRYNNISLSKKDTVLLISQSGETADTLEALHYAKKQNCKIISITNVPGNSIEQASDIALKTLAGQEIGVASTKTFSAQLSVLACFTIYLAQIKNNTSNNLSHLINYLTLIPTHISHALQIKNIDLVANTILKHNRAIAIGRGTSYGVALEGALKIRELSYINTIGIAAGEMKHGSIALIDKSMPTIVIAPYNELFPKNFLHIQEIIARKGIVIAMTDKNGSQKLQNICAQIIELPQTNFFSSPIVYTVAMQLIAYKLAIKKGINADQPRNLAKSVTVE</sequence>
<dbReference type="GO" id="GO:0006487">
    <property type="term" value="P:protein N-linked glycosylation"/>
    <property type="evidence" value="ECO:0007669"/>
    <property type="project" value="TreeGrafter"/>
</dbReference>
<dbReference type="GO" id="GO:0097367">
    <property type="term" value="F:carbohydrate derivative binding"/>
    <property type="evidence" value="ECO:0007669"/>
    <property type="project" value="InterPro"/>
</dbReference>
<dbReference type="NCBIfam" id="NF001484">
    <property type="entry name" value="PRK00331.1"/>
    <property type="match status" value="1"/>
</dbReference>
<dbReference type="PANTHER" id="PTHR10937">
    <property type="entry name" value="GLUCOSAMINE--FRUCTOSE-6-PHOSPHATE AMINOTRANSFERASE, ISOMERIZING"/>
    <property type="match status" value="1"/>
</dbReference>
<dbReference type="PROSITE" id="PS51464">
    <property type="entry name" value="SIS"/>
    <property type="match status" value="2"/>
</dbReference>
<dbReference type="InterPro" id="IPR046348">
    <property type="entry name" value="SIS_dom_sf"/>
</dbReference>
<dbReference type="InterPro" id="IPR035490">
    <property type="entry name" value="GlmS/FrlB_SIS"/>
</dbReference>
<evidence type="ECO:0000256" key="3">
    <source>
        <dbReference type="ARBA" id="ARBA00012916"/>
    </source>
</evidence>
<dbReference type="Proteomes" id="UP000033562">
    <property type="component" value="Unassembled WGS sequence"/>
</dbReference>
<dbReference type="GO" id="GO:0006002">
    <property type="term" value="P:fructose 6-phosphate metabolic process"/>
    <property type="evidence" value="ECO:0007669"/>
    <property type="project" value="TreeGrafter"/>
</dbReference>
<accession>A0A0F3NP21</accession>
<evidence type="ECO:0000256" key="4">
    <source>
        <dbReference type="ARBA" id="ARBA00016090"/>
    </source>
</evidence>
<evidence type="ECO:0000256" key="8">
    <source>
        <dbReference type="ARBA" id="ARBA00022737"/>
    </source>
</evidence>
<dbReference type="OrthoDB" id="9761808at2"/>
<gene>
    <name evidence="12" type="primary">glmS</name>
    <name evidence="12" type="ORF">NLO413_0909</name>
</gene>
<dbReference type="PANTHER" id="PTHR10937:SF0">
    <property type="entry name" value="GLUTAMINE--FRUCTOSE-6-PHOSPHATE TRANSAMINASE (ISOMERIZING)"/>
    <property type="match status" value="1"/>
</dbReference>
<dbReference type="EMBL" id="LANX01000001">
    <property type="protein sequence ID" value="KJV69516.1"/>
    <property type="molecule type" value="Genomic_DNA"/>
</dbReference>
<dbReference type="InterPro" id="IPR017932">
    <property type="entry name" value="GATase_2_dom"/>
</dbReference>
<dbReference type="GO" id="GO:0006047">
    <property type="term" value="P:UDP-N-acetylglucosamine metabolic process"/>
    <property type="evidence" value="ECO:0007669"/>
    <property type="project" value="TreeGrafter"/>
</dbReference>
<evidence type="ECO:0000256" key="9">
    <source>
        <dbReference type="ARBA" id="ARBA00022962"/>
    </source>
</evidence>
<keyword evidence="5" id="KW-0963">Cytoplasm</keyword>
<comment type="catalytic activity">
    <reaction evidence="1">
        <text>D-fructose 6-phosphate + L-glutamine = D-glucosamine 6-phosphate + L-glutamate</text>
        <dbReference type="Rhea" id="RHEA:13237"/>
        <dbReference type="ChEBI" id="CHEBI:29985"/>
        <dbReference type="ChEBI" id="CHEBI:58359"/>
        <dbReference type="ChEBI" id="CHEBI:58725"/>
        <dbReference type="ChEBI" id="CHEBI:61527"/>
        <dbReference type="EC" id="2.6.1.16"/>
    </reaction>
</comment>
<dbReference type="InterPro" id="IPR029055">
    <property type="entry name" value="Ntn_hydrolases_N"/>
</dbReference>
<dbReference type="FunFam" id="3.60.20.10:FF:000006">
    <property type="entry name" value="Glutamine--fructose-6-phosphate aminotransferase [isomerizing]"/>
    <property type="match status" value="1"/>
</dbReference>
<evidence type="ECO:0000256" key="1">
    <source>
        <dbReference type="ARBA" id="ARBA00001031"/>
    </source>
</evidence>
<evidence type="ECO:0000259" key="11">
    <source>
        <dbReference type="PROSITE" id="PS51464"/>
    </source>
</evidence>
<dbReference type="Pfam" id="PF13522">
    <property type="entry name" value="GATase_6"/>
    <property type="match status" value="1"/>
</dbReference>
<evidence type="ECO:0000256" key="5">
    <source>
        <dbReference type="ARBA" id="ARBA00022490"/>
    </source>
</evidence>
<evidence type="ECO:0000256" key="6">
    <source>
        <dbReference type="ARBA" id="ARBA00022576"/>
    </source>
</evidence>
<dbReference type="PROSITE" id="PS51278">
    <property type="entry name" value="GATASE_TYPE_2"/>
    <property type="match status" value="1"/>
</dbReference>
<dbReference type="EC" id="2.6.1.16" evidence="3"/>
<dbReference type="FunFam" id="3.40.50.10490:FF:000001">
    <property type="entry name" value="Glutamine--fructose-6-phosphate aminotransferase [isomerizing]"/>
    <property type="match status" value="1"/>
</dbReference>
<dbReference type="InterPro" id="IPR035466">
    <property type="entry name" value="GlmS/AgaS_SIS"/>
</dbReference>
<protein>
    <recommendedName>
        <fullName evidence="4">Glutamine--fructose-6-phosphate aminotransferase [isomerizing]</fullName>
        <ecNumber evidence="3">2.6.1.16</ecNumber>
    </recommendedName>
</protein>
<comment type="subcellular location">
    <subcellularLocation>
        <location evidence="2">Cytoplasm</location>
    </subcellularLocation>
</comment>
<dbReference type="SUPFAM" id="SSF53697">
    <property type="entry name" value="SIS domain"/>
    <property type="match status" value="1"/>
</dbReference>
<dbReference type="GO" id="GO:0004360">
    <property type="term" value="F:glutamine-fructose-6-phosphate transaminase (isomerizing) activity"/>
    <property type="evidence" value="ECO:0007669"/>
    <property type="project" value="UniProtKB-EC"/>
</dbReference>
<dbReference type="InterPro" id="IPR001347">
    <property type="entry name" value="SIS_dom"/>
</dbReference>
<evidence type="ECO:0000256" key="2">
    <source>
        <dbReference type="ARBA" id="ARBA00004496"/>
    </source>
</evidence>
<dbReference type="Gene3D" id="3.40.50.10490">
    <property type="entry name" value="Glucose-6-phosphate isomerase like protein, domain 1"/>
    <property type="match status" value="2"/>
</dbReference>
<name>A0A0F3NP21_9RICK</name>
<evidence type="ECO:0000259" key="10">
    <source>
        <dbReference type="PROSITE" id="PS51278"/>
    </source>
</evidence>
<dbReference type="Pfam" id="PF01380">
    <property type="entry name" value="SIS"/>
    <property type="match status" value="2"/>
</dbReference>
<keyword evidence="9" id="KW-0315">Glutamine amidotransferase</keyword>
<organism evidence="12 13">
    <name type="scientific">Candidatus Neoehrlichia procyonis str. RAC413</name>
    <dbReference type="NCBI Taxonomy" id="1359163"/>
    <lineage>
        <taxon>Bacteria</taxon>
        <taxon>Pseudomonadati</taxon>
        <taxon>Pseudomonadota</taxon>
        <taxon>Alphaproteobacteria</taxon>
        <taxon>Rickettsiales</taxon>
        <taxon>Anaplasmataceae</taxon>
        <taxon>Candidatus Neoehrlichia</taxon>
    </lineage>
</organism>
<dbReference type="STRING" id="1359163.NLO413_0909"/>
<evidence type="ECO:0000313" key="12">
    <source>
        <dbReference type="EMBL" id="KJV69516.1"/>
    </source>
</evidence>
<dbReference type="InterPro" id="IPR047084">
    <property type="entry name" value="GFAT_N"/>
</dbReference>
<keyword evidence="6 12" id="KW-0032">Aminotransferase</keyword>
<dbReference type="CDD" id="cd00714">
    <property type="entry name" value="GFAT"/>
    <property type="match status" value="1"/>
</dbReference>
<feature type="domain" description="SIS" evidence="11">
    <location>
        <begin position="281"/>
        <end position="420"/>
    </location>
</feature>
<keyword evidence="7 12" id="KW-0808">Transferase</keyword>
<dbReference type="Gene3D" id="3.60.20.10">
    <property type="entry name" value="Glutamine Phosphoribosylpyrophosphate, subunit 1, domain 1"/>
    <property type="match status" value="1"/>
</dbReference>
<dbReference type="InterPro" id="IPR005855">
    <property type="entry name" value="GFAT"/>
</dbReference>
<comment type="caution">
    <text evidence="12">The sequence shown here is derived from an EMBL/GenBank/DDBJ whole genome shotgun (WGS) entry which is preliminary data.</text>
</comment>
<feature type="domain" description="Glutamine amidotransferase type-2" evidence="10">
    <location>
        <begin position="2"/>
        <end position="217"/>
    </location>
</feature>